<keyword evidence="6 9" id="KW-1133">Transmembrane helix</keyword>
<dbReference type="InterPro" id="IPR008457">
    <property type="entry name" value="Cu-R_CopD_dom"/>
</dbReference>
<dbReference type="SUPFAM" id="SSF81296">
    <property type="entry name" value="E set domains"/>
    <property type="match status" value="1"/>
</dbReference>
<dbReference type="PANTHER" id="PTHR34820">
    <property type="entry name" value="INNER MEMBRANE PROTEIN YEBZ"/>
    <property type="match status" value="1"/>
</dbReference>
<gene>
    <name evidence="12" type="primary">ycnJ</name>
    <name evidence="12" type="ORF">GCM10010916_16070</name>
</gene>
<reference evidence="12" key="1">
    <citation type="journal article" date="2014" name="Int. J. Syst. Evol. Microbiol.">
        <title>Complete genome sequence of Corynebacterium casei LMG S-19264T (=DSM 44701T), isolated from a smear-ripened cheese.</title>
        <authorList>
            <consortium name="US DOE Joint Genome Institute (JGI-PGF)"/>
            <person name="Walter F."/>
            <person name="Albersmeier A."/>
            <person name="Kalinowski J."/>
            <person name="Ruckert C."/>
        </authorList>
    </citation>
    <scope>NUCLEOTIDE SEQUENCE</scope>
    <source>
        <strain evidence="12">CGMCC 1.12987</strain>
    </source>
</reference>
<dbReference type="InterPro" id="IPR032694">
    <property type="entry name" value="CopC/D"/>
</dbReference>
<feature type="domain" description="CopC" evidence="10">
    <location>
        <begin position="20"/>
        <end position="114"/>
    </location>
</feature>
<evidence type="ECO:0000313" key="12">
    <source>
        <dbReference type="EMBL" id="GGF99584.1"/>
    </source>
</evidence>
<reference evidence="12" key="2">
    <citation type="submission" date="2020-09" db="EMBL/GenBank/DDBJ databases">
        <authorList>
            <person name="Sun Q."/>
            <person name="Zhou Y."/>
        </authorList>
    </citation>
    <scope>NUCLEOTIDE SEQUENCE</scope>
    <source>
        <strain evidence="12">CGMCC 1.12987</strain>
    </source>
</reference>
<accession>A0A917CWY5</accession>
<evidence type="ECO:0000313" key="13">
    <source>
        <dbReference type="Proteomes" id="UP000644756"/>
    </source>
</evidence>
<feature type="transmembrane region" description="Helical" evidence="9">
    <location>
        <begin position="229"/>
        <end position="248"/>
    </location>
</feature>
<dbReference type="AlphaFoldDB" id="A0A917CWY5"/>
<name>A0A917CWY5_9BACL</name>
<evidence type="ECO:0000256" key="4">
    <source>
        <dbReference type="ARBA" id="ARBA00022723"/>
    </source>
</evidence>
<feature type="transmembrane region" description="Helical" evidence="9">
    <location>
        <begin position="387"/>
        <end position="409"/>
    </location>
</feature>
<dbReference type="GO" id="GO:0005507">
    <property type="term" value="F:copper ion binding"/>
    <property type="evidence" value="ECO:0007669"/>
    <property type="project" value="InterPro"/>
</dbReference>
<dbReference type="GO" id="GO:0042597">
    <property type="term" value="C:periplasmic space"/>
    <property type="evidence" value="ECO:0007669"/>
    <property type="project" value="InterPro"/>
</dbReference>
<evidence type="ECO:0000256" key="5">
    <source>
        <dbReference type="ARBA" id="ARBA00022729"/>
    </source>
</evidence>
<keyword evidence="4" id="KW-0479">Metal-binding</keyword>
<feature type="transmembrane region" description="Helical" evidence="9">
    <location>
        <begin position="327"/>
        <end position="350"/>
    </location>
</feature>
<keyword evidence="3 9" id="KW-0812">Transmembrane</keyword>
<evidence type="ECO:0000256" key="9">
    <source>
        <dbReference type="SAM" id="Phobius"/>
    </source>
</evidence>
<evidence type="ECO:0000256" key="3">
    <source>
        <dbReference type="ARBA" id="ARBA00022692"/>
    </source>
</evidence>
<evidence type="ECO:0000259" key="11">
    <source>
        <dbReference type="Pfam" id="PF05425"/>
    </source>
</evidence>
<keyword evidence="5" id="KW-0732">Signal</keyword>
<feature type="transmembrane region" description="Helical" evidence="9">
    <location>
        <begin position="255"/>
        <end position="275"/>
    </location>
</feature>
<dbReference type="RefSeq" id="WP_188530536.1">
    <property type="nucleotide sequence ID" value="NZ_BMGR01000004.1"/>
</dbReference>
<keyword evidence="13" id="KW-1185">Reference proteome</keyword>
<dbReference type="Pfam" id="PF05425">
    <property type="entry name" value="CopD"/>
    <property type="match status" value="1"/>
</dbReference>
<feature type="transmembrane region" description="Helical" evidence="9">
    <location>
        <begin position="155"/>
        <end position="173"/>
    </location>
</feature>
<evidence type="ECO:0000256" key="2">
    <source>
        <dbReference type="ARBA" id="ARBA00022475"/>
    </source>
</evidence>
<dbReference type="EMBL" id="BMGR01000004">
    <property type="protein sequence ID" value="GGF99584.1"/>
    <property type="molecule type" value="Genomic_DNA"/>
</dbReference>
<evidence type="ECO:0000256" key="1">
    <source>
        <dbReference type="ARBA" id="ARBA00004651"/>
    </source>
</evidence>
<comment type="subcellular location">
    <subcellularLocation>
        <location evidence="1">Cell membrane</location>
        <topology evidence="1">Multi-pass membrane protein</topology>
    </subcellularLocation>
</comment>
<feature type="transmembrane region" description="Helical" evidence="9">
    <location>
        <begin position="185"/>
        <end position="205"/>
    </location>
</feature>
<feature type="transmembrane region" description="Helical" evidence="9">
    <location>
        <begin position="356"/>
        <end position="375"/>
    </location>
</feature>
<evidence type="ECO:0000259" key="10">
    <source>
        <dbReference type="Pfam" id="PF04234"/>
    </source>
</evidence>
<keyword evidence="2" id="KW-1003">Cell membrane</keyword>
<dbReference type="InterPro" id="IPR014756">
    <property type="entry name" value="Ig_E-set"/>
</dbReference>
<sequence>MLFLTFISIWSVTPQTANAHASAVRFVPEPNSRLDTGPSKAEIQFNEAVEPDVGALQVLDSMSRLVTESQHSVSEDRQTLSIDLPKLGEGVYTVAYSVVSEDGHPVSGSYIFVVGNPPAAKDASSFNPHDQLGHSGHEVATQMTTEQFVIYAVRGIYYAALLLSTGLMLWYALLKHKNEVQLAMFRKWGLWTVRALLISSLLYVFTHSRELMAGQPSSDWARLFTQTEIGMTWGLLIVLALLGFVMLRANAALRVVWAAALLVLEGFSGHAAAYAPKWYSLSLGIVHLIASAVWAGGLAFLLVLWFEERKDAGRFASKFTNAAWTSIVLLTFTGVLSAVLFIPNFSYLFYTSWGTLLIAKTVLVLLVIVVGALLRRRVRRGDLPANIFLRIDAALMALIIVIVGIFTYISPLPANEPVSKHLMGEKMHLTLRITPNVPGDNEFMVKVWLPEETGVPKSVRLLLSSEDRKNMGPIEVPIKPVDDDEIGAFTGFVRATYQAEGPYIPFPGRWVAEIKVLDKEDNELTHQETFRNY</sequence>
<dbReference type="Pfam" id="PF04234">
    <property type="entry name" value="CopC"/>
    <property type="match status" value="1"/>
</dbReference>
<comment type="caution">
    <text evidence="12">The sequence shown here is derived from an EMBL/GenBank/DDBJ whole genome shotgun (WGS) entry which is preliminary data.</text>
</comment>
<dbReference type="PANTHER" id="PTHR34820:SF4">
    <property type="entry name" value="INNER MEMBRANE PROTEIN YEBZ"/>
    <property type="match status" value="1"/>
</dbReference>
<feature type="domain" description="Copper resistance protein D" evidence="11">
    <location>
        <begin position="314"/>
        <end position="405"/>
    </location>
</feature>
<evidence type="ECO:0000256" key="8">
    <source>
        <dbReference type="ARBA" id="ARBA00023136"/>
    </source>
</evidence>
<dbReference type="GO" id="GO:0006825">
    <property type="term" value="P:copper ion transport"/>
    <property type="evidence" value="ECO:0007669"/>
    <property type="project" value="InterPro"/>
</dbReference>
<evidence type="ECO:0000256" key="6">
    <source>
        <dbReference type="ARBA" id="ARBA00022989"/>
    </source>
</evidence>
<dbReference type="InterPro" id="IPR007348">
    <property type="entry name" value="CopC_dom"/>
</dbReference>
<organism evidence="12 13">
    <name type="scientific">Paenibacillus abyssi</name>
    <dbReference type="NCBI Taxonomy" id="1340531"/>
    <lineage>
        <taxon>Bacteria</taxon>
        <taxon>Bacillati</taxon>
        <taxon>Bacillota</taxon>
        <taxon>Bacilli</taxon>
        <taxon>Bacillales</taxon>
        <taxon>Paenibacillaceae</taxon>
        <taxon>Paenibacillus</taxon>
    </lineage>
</organism>
<dbReference type="GO" id="GO:0046688">
    <property type="term" value="P:response to copper ion"/>
    <property type="evidence" value="ECO:0007669"/>
    <property type="project" value="InterPro"/>
</dbReference>
<feature type="transmembrane region" description="Helical" evidence="9">
    <location>
        <begin position="281"/>
        <end position="306"/>
    </location>
</feature>
<dbReference type="Proteomes" id="UP000644756">
    <property type="component" value="Unassembled WGS sequence"/>
</dbReference>
<proteinExistence type="predicted"/>
<dbReference type="Gene3D" id="2.60.40.1220">
    <property type="match status" value="1"/>
</dbReference>
<keyword evidence="7" id="KW-0186">Copper</keyword>
<protein>
    <submittedName>
        <fullName evidence="12">Copper transport protein YcnJ</fullName>
    </submittedName>
</protein>
<evidence type="ECO:0000256" key="7">
    <source>
        <dbReference type="ARBA" id="ARBA00023008"/>
    </source>
</evidence>
<dbReference type="GO" id="GO:0005886">
    <property type="term" value="C:plasma membrane"/>
    <property type="evidence" value="ECO:0007669"/>
    <property type="project" value="UniProtKB-SubCell"/>
</dbReference>
<dbReference type="InterPro" id="IPR014755">
    <property type="entry name" value="Cu-Rt/internalin_Ig-like"/>
</dbReference>
<keyword evidence="8 9" id="KW-0472">Membrane</keyword>